<name>A0A9W6G4Y0_9ACTN</name>
<dbReference type="EMBL" id="BSDT01000001">
    <property type="protein sequence ID" value="GLI41135.1"/>
    <property type="molecule type" value="Genomic_DNA"/>
</dbReference>
<dbReference type="AlphaFoldDB" id="A0A9W6G4Y0"/>
<evidence type="ECO:0000313" key="1">
    <source>
        <dbReference type="EMBL" id="GLI41135.1"/>
    </source>
</evidence>
<evidence type="ECO:0000313" key="2">
    <source>
        <dbReference type="Proteomes" id="UP001144313"/>
    </source>
</evidence>
<gene>
    <name evidence="1" type="ORF">GALLR39Z86_09850</name>
</gene>
<dbReference type="Proteomes" id="UP001144313">
    <property type="component" value="Unassembled WGS sequence"/>
</dbReference>
<evidence type="ECO:0008006" key="3">
    <source>
        <dbReference type="Google" id="ProtNLM"/>
    </source>
</evidence>
<protein>
    <recommendedName>
        <fullName evidence="3">Lipoprotein</fullName>
    </recommendedName>
</protein>
<reference evidence="1" key="1">
    <citation type="submission" date="2022-12" db="EMBL/GenBank/DDBJ databases">
        <title>Reference genome sequencing for broad-spectrum identification of bacterial and archaeal isolates by mass spectrometry.</title>
        <authorList>
            <person name="Sekiguchi Y."/>
            <person name="Tourlousse D.M."/>
        </authorList>
    </citation>
    <scope>NUCLEOTIDE SEQUENCE</scope>
    <source>
        <strain evidence="1">LLR39Z86</strain>
    </source>
</reference>
<accession>A0A9W6G4Y0</accession>
<sequence>MNERLAPDPPSRREVVLLIAVAAAFAATSCTTLGDAMDSPPESEYTQAEAYAPMEAAVADAIDVLPEFPGFERRLWRELVCSHNGVDDPDYTNIEIVYEFSPQNSESDLVRKQYVDVLREHWTALGYEITLDKSDELSNGRVDRDLSADREDGIHLWYSVWGLAALTVQSGCVPVSDSSDIEYISPAGGVEPGGEGDVVGEYFPDGIPTDQAVAIDPFVGTQAATGPIHFDSPDSYDGLI</sequence>
<organism evidence="1 2">
    <name type="scientific">Glycomyces algeriensis</name>
    <dbReference type="NCBI Taxonomy" id="256037"/>
    <lineage>
        <taxon>Bacteria</taxon>
        <taxon>Bacillati</taxon>
        <taxon>Actinomycetota</taxon>
        <taxon>Actinomycetes</taxon>
        <taxon>Glycomycetales</taxon>
        <taxon>Glycomycetaceae</taxon>
        <taxon>Glycomyces</taxon>
    </lineage>
</organism>
<keyword evidence="2" id="KW-1185">Reference proteome</keyword>
<dbReference type="PROSITE" id="PS51257">
    <property type="entry name" value="PROKAR_LIPOPROTEIN"/>
    <property type="match status" value="1"/>
</dbReference>
<proteinExistence type="predicted"/>
<comment type="caution">
    <text evidence="1">The sequence shown here is derived from an EMBL/GenBank/DDBJ whole genome shotgun (WGS) entry which is preliminary data.</text>
</comment>